<dbReference type="Pfam" id="PF12859">
    <property type="entry name" value="ANAPC1"/>
    <property type="match status" value="1"/>
</dbReference>
<dbReference type="PANTHER" id="PTHR12827">
    <property type="entry name" value="MEIOTIC CHECKPOINT REGULATOR TSG24 FAMILY MEMBER"/>
    <property type="match status" value="1"/>
</dbReference>
<feature type="region of interest" description="Disordered" evidence="6">
    <location>
        <begin position="145"/>
        <end position="177"/>
    </location>
</feature>
<feature type="domain" description="Anaphase-promoting complex subunit 1 N-terminal" evidence="7">
    <location>
        <begin position="66"/>
        <end position="226"/>
    </location>
</feature>
<feature type="region of interest" description="Disordered" evidence="6">
    <location>
        <begin position="1"/>
        <end position="74"/>
    </location>
</feature>
<dbReference type="GO" id="GO:0031145">
    <property type="term" value="P:anaphase-promoting complex-dependent catabolic process"/>
    <property type="evidence" value="ECO:0007669"/>
    <property type="project" value="TreeGrafter"/>
</dbReference>
<comment type="caution">
    <text evidence="10">The sequence shown here is derived from an EMBL/GenBank/DDBJ whole genome shotgun (WGS) entry which is preliminary data.</text>
</comment>
<evidence type="ECO:0000256" key="1">
    <source>
        <dbReference type="ARBA" id="ARBA00010547"/>
    </source>
</evidence>
<keyword evidence="2" id="KW-0132">Cell division</keyword>
<proteinExistence type="inferred from homology"/>
<dbReference type="Gene3D" id="1.25.10.10">
    <property type="entry name" value="Leucine-rich Repeat Variant"/>
    <property type="match status" value="2"/>
</dbReference>
<reference evidence="10 11" key="1">
    <citation type="submission" date="2020-11" db="EMBL/GenBank/DDBJ databases">
        <title>Kefir isolates.</title>
        <authorList>
            <person name="Marcisauskas S."/>
            <person name="Kim Y."/>
            <person name="Blasche S."/>
        </authorList>
    </citation>
    <scope>NUCLEOTIDE SEQUENCE [LARGE SCALE GENOMIC DNA]</scope>
    <source>
        <strain evidence="10 11">KR</strain>
    </source>
</reference>
<dbReference type="PANTHER" id="PTHR12827:SF3">
    <property type="entry name" value="ANAPHASE-PROMOTING COMPLEX SUBUNIT 1"/>
    <property type="match status" value="1"/>
</dbReference>
<evidence type="ECO:0000256" key="2">
    <source>
        <dbReference type="ARBA" id="ARBA00022618"/>
    </source>
</evidence>
<evidence type="ECO:0000256" key="3">
    <source>
        <dbReference type="ARBA" id="ARBA00022737"/>
    </source>
</evidence>
<dbReference type="InterPro" id="IPR011989">
    <property type="entry name" value="ARM-like"/>
</dbReference>
<dbReference type="Pfam" id="PF21282">
    <property type="entry name" value="APC1_3rd"/>
    <property type="match status" value="1"/>
</dbReference>
<dbReference type="OrthoDB" id="26401at2759"/>
<feature type="region of interest" description="Disordered" evidence="6">
    <location>
        <begin position="976"/>
        <end position="998"/>
    </location>
</feature>
<dbReference type="GO" id="GO:0070979">
    <property type="term" value="P:protein K11-linked ubiquitination"/>
    <property type="evidence" value="ECO:0007669"/>
    <property type="project" value="TreeGrafter"/>
</dbReference>
<dbReference type="Pfam" id="PF18122">
    <property type="entry name" value="APC1_C"/>
    <property type="match status" value="1"/>
</dbReference>
<evidence type="ECO:0000313" key="10">
    <source>
        <dbReference type="EMBL" id="KAG0656379.1"/>
    </source>
</evidence>
<dbReference type="InterPro" id="IPR048971">
    <property type="entry name" value="Apc1_3rd"/>
</dbReference>
<evidence type="ECO:0000259" key="7">
    <source>
        <dbReference type="Pfam" id="PF12859"/>
    </source>
</evidence>
<comment type="similarity">
    <text evidence="1">Belongs to the APC1 family.</text>
</comment>
<dbReference type="GO" id="GO:0060090">
    <property type="term" value="F:molecular adaptor activity"/>
    <property type="evidence" value="ECO:0007669"/>
    <property type="project" value="TreeGrafter"/>
</dbReference>
<evidence type="ECO:0000256" key="6">
    <source>
        <dbReference type="SAM" id="MobiDB-lite"/>
    </source>
</evidence>
<organism evidence="10 11">
    <name type="scientific">Rhodotorula mucilaginosa</name>
    <name type="common">Yeast</name>
    <name type="synonym">Rhodotorula rubra</name>
    <dbReference type="NCBI Taxonomy" id="5537"/>
    <lineage>
        <taxon>Eukaryota</taxon>
        <taxon>Fungi</taxon>
        <taxon>Dikarya</taxon>
        <taxon>Basidiomycota</taxon>
        <taxon>Pucciniomycotina</taxon>
        <taxon>Microbotryomycetes</taxon>
        <taxon>Sporidiobolales</taxon>
        <taxon>Sporidiobolaceae</taxon>
        <taxon>Rhodotorula</taxon>
    </lineage>
</organism>
<feature type="compositionally biased region" description="Low complexity" evidence="6">
    <location>
        <begin position="369"/>
        <end position="381"/>
    </location>
</feature>
<evidence type="ECO:0000256" key="5">
    <source>
        <dbReference type="ARBA" id="ARBA00023306"/>
    </source>
</evidence>
<keyword evidence="3" id="KW-0677">Repeat</keyword>
<evidence type="ECO:0000259" key="8">
    <source>
        <dbReference type="Pfam" id="PF18122"/>
    </source>
</evidence>
<dbReference type="GO" id="GO:0051301">
    <property type="term" value="P:cell division"/>
    <property type="evidence" value="ECO:0007669"/>
    <property type="project" value="UniProtKB-KW"/>
</dbReference>
<feature type="compositionally biased region" description="Low complexity" evidence="6">
    <location>
        <begin position="25"/>
        <end position="36"/>
    </location>
</feature>
<feature type="compositionally biased region" description="Basic and acidic residues" evidence="6">
    <location>
        <begin position="61"/>
        <end position="70"/>
    </location>
</feature>
<feature type="compositionally biased region" description="Polar residues" evidence="6">
    <location>
        <begin position="8"/>
        <end position="21"/>
    </location>
</feature>
<keyword evidence="11" id="KW-1185">Reference proteome</keyword>
<keyword evidence="4" id="KW-0498">Mitosis</keyword>
<evidence type="ECO:0000313" key="11">
    <source>
        <dbReference type="Proteomes" id="UP000777482"/>
    </source>
</evidence>
<accession>A0A9P6VUU4</accession>
<dbReference type="Proteomes" id="UP000777482">
    <property type="component" value="Unassembled WGS sequence"/>
</dbReference>
<feature type="domain" description="Anaphase-promoting complex subunit 1 beta-sandwich" evidence="9">
    <location>
        <begin position="1610"/>
        <end position="1697"/>
    </location>
</feature>
<keyword evidence="5" id="KW-0131">Cell cycle</keyword>
<name>A0A9P6VUU4_RHOMI</name>
<evidence type="ECO:0000256" key="4">
    <source>
        <dbReference type="ARBA" id="ARBA00022776"/>
    </source>
</evidence>
<sequence>MPIEGSPYTGSVPTAGSQQTAVRVPPSLLPHSTSSLRQSLLAKRQAAPRAAESQPGGRLHVPQDHDRGAPTDDELTWTRNRVVWSRGGAVYRSFSYDQDGQDVVHALFADFNDDSTASDSVREPVASTSAVTLDSISSTRYFESASGPYHSRNPTAWSDDPLPLPTEPPTGERPLQSTPQRHLVVIFPQTAFIYPAAGGFIPVHCPFRIRRAWPLEVGILLERAADVPRRGAAPDGDDKHSSSPILWSLSKILGEVKPVEISGSGAPTEWRGLFATQIEPMYDPSQEIIFSSTGRQSVPPIVITANAATGELVVWQYARQEPKLEEVGGWPSDEAAVLAPISTVTGPLAPSVQTPSLKPHLPDNLPVTSSPMSRGPSSLSGTKRKHGVSFVDPEAPSAREERSIRRSSAYGGLNGSDNRRPRVSLVRGPLDPEEEMLDALALHSEPPGMTASRASQAPPRWPHQGDRRTSLTRNDLSVTMDRMALSQSGMPFALANDLAHEATILGEAGEAGPPAWELSMSAIWSAKLETTSLTRSASDITSAPTVHIFDVRGPNSILAIEVPTERQLYLVEARTEESGAVSIKQLNQIPAVASATVRLARAPVQDLLVLKPDGNIVLLGADGAECSPAPYARDLLAFADTIVPDALRAALTTQLHGQQLGCVNQMATAQNRSAVRRCLEALAQVLPRETFDRVRNELKQSDVAAVSTQRLESALINHTSDLPVRANVPQAPAPTRLGTFSQASMFGDKQLRQVLRARPRLPHTSQPLAPLSPPQGRVFEAALLCLLLLAQDLLLQTSSRADGIEIGHLVARLAAAAGLVGWGDYCSRAFVVSKVIVRVAPAKPQAVPEEPPDLLSHLAAILAGRPVSAYPDLRQVCAISQVDHRDPYGPDSNPTRLTNQIIALYETLALSTSPNSAVRARACVYRMAMDYGWTSESLSRLMPHVLLPLREAIRSCQLDPPDEWPAAAYELALRPDLARQKGAPTRPDSAPSKATPRGRTAGLRLLAGQDQIDSSDPASDKALGKIALATRFNEDRRLEEVSRMLCFDRHCTVSAGDRTLEQLTPTVQQSVLMTLSQRTMSLPVGAGMFRYRQTEGSDTDEIKIAAINTSARILPMASPVNLAKKEPRDPTSSAVPDRLEWPEFHTGVAAALQHNHGLDRLDNSKLNFNRPASLDARHAGLLFGLGLSGHLDTMSSSQAYEYLKAKHDPTSVGILLGLAVSYLGTGDPTVTSVISIHLPALHPPQSSVLNVSGMTQAAAAVALGVVHFASGHRTFSNVLLSELCSMKVTNIEDGSACREAYALSAGFAFGMIMLGRGRRVAENAASELDHLRIFRSLILGESNHSLPGSHQADTAVDINITSPAATVAVALMYLRSERKDVAALLAIPDTTRGLEYVRPDLLLLRVVGRSLVLWSQVAPTKVWVEAQIPSVLCEAAGTRTAPTTDLEVSRWHVIAGACFAIGLRFAGTASAEGHATLIHYLDRLTRASYSKAPTIQSRIRRSALRNCLSVVSVSLAMIMAGTGEVNVLRRLRVAHGLFSEGVTYGSHLASHMALGLLFLGGGRYTLGNSDAAIAALLLSLYPALPVTSVENRAHLQAYRHLWVLAVEPRYLEARDVDTNEPVFLPVRLRLKDDSASSTGPGARVKQLVAPTLIPDLDTIHSIQSDSPRYLPFSLPLAEDATARRDFMRSGVLYVKRRTGHLSYAEDPRGIRSVFTRSKSEAGSTVFDLGETSSLLASSASNLRDFVKAFSSDVEALSVTNCLSSRPNQHRPPTALESFSSSVLLEGLTRDKSDIAGVYHALYSAAKTLASSTTTDGASNVPPSSGLRLGEMRFLLEFYQSGSYKRLFGKVTSNSLSKATAHHSKANVTSSVREPLINPAFTVHLSTVLAAIGESELKRSIDDGSLASYLCDDMADLLPHLGIAVRHLRLPSRTALQVLRNLVMAIKTEQGLDVHGVEMVLRKLAAAMADERGQGSVWTSAASQAMARAWCAS</sequence>
<dbReference type="InterPro" id="IPR049255">
    <property type="entry name" value="Apc1_N"/>
</dbReference>
<dbReference type="InterPro" id="IPR024990">
    <property type="entry name" value="Apc1"/>
</dbReference>
<feature type="region of interest" description="Disordered" evidence="6">
    <location>
        <begin position="349"/>
        <end position="425"/>
    </location>
</feature>
<gene>
    <name evidence="10" type="primary">APC1</name>
    <name evidence="10" type="ORF">C6P46_007163</name>
</gene>
<feature type="domain" description="Anaphase-promoting complex subunit 1 C-terminal" evidence="8">
    <location>
        <begin position="1744"/>
        <end position="1911"/>
    </location>
</feature>
<evidence type="ECO:0000259" key="9">
    <source>
        <dbReference type="Pfam" id="PF21282"/>
    </source>
</evidence>
<dbReference type="EMBL" id="PUHQ01000099">
    <property type="protein sequence ID" value="KAG0656379.1"/>
    <property type="molecule type" value="Genomic_DNA"/>
</dbReference>
<dbReference type="InterPro" id="IPR041221">
    <property type="entry name" value="APC1_C"/>
</dbReference>
<protein>
    <submittedName>
        <fullName evidence="10">Anaphase-promoting complex subunit 1</fullName>
    </submittedName>
</protein>
<dbReference type="GO" id="GO:0007091">
    <property type="term" value="P:metaphase/anaphase transition of mitotic cell cycle"/>
    <property type="evidence" value="ECO:0007669"/>
    <property type="project" value="TreeGrafter"/>
</dbReference>
<feature type="region of interest" description="Disordered" evidence="6">
    <location>
        <begin position="445"/>
        <end position="474"/>
    </location>
</feature>
<dbReference type="GO" id="GO:0005680">
    <property type="term" value="C:anaphase-promoting complex"/>
    <property type="evidence" value="ECO:0007669"/>
    <property type="project" value="InterPro"/>
</dbReference>